<sequence>MTVKPSIALLLDVWCEDYEGDDITVVHDEADGSWRHGSEHTAIFHRASDNTHWSVSYRVTPGADYNDFRDGDLDDSYVVQVQPVVVPTTTWVAVRG</sequence>
<keyword evidence="2" id="KW-1185">Reference proteome</keyword>
<gene>
    <name evidence="1" type="ORF">GCM10017653_35410</name>
</gene>
<organism evidence="1 2">
    <name type="scientific">Ancylobacter defluvii</name>
    <dbReference type="NCBI Taxonomy" id="1282440"/>
    <lineage>
        <taxon>Bacteria</taxon>
        <taxon>Pseudomonadati</taxon>
        <taxon>Pseudomonadota</taxon>
        <taxon>Alphaproteobacteria</taxon>
        <taxon>Hyphomicrobiales</taxon>
        <taxon>Xanthobacteraceae</taxon>
        <taxon>Ancylobacter</taxon>
    </lineage>
</organism>
<reference evidence="1" key="2">
    <citation type="submission" date="2023-01" db="EMBL/GenBank/DDBJ databases">
        <authorList>
            <person name="Sun Q."/>
            <person name="Evtushenko L."/>
        </authorList>
    </citation>
    <scope>NUCLEOTIDE SEQUENCE</scope>
    <source>
        <strain evidence="1">VKM B-2789</strain>
    </source>
</reference>
<dbReference type="AlphaFoldDB" id="A0A9W6JX45"/>
<dbReference type="EMBL" id="BSFM01000016">
    <property type="protein sequence ID" value="GLK85471.1"/>
    <property type="molecule type" value="Genomic_DNA"/>
</dbReference>
<protein>
    <submittedName>
        <fullName evidence="1">Uncharacterized protein</fullName>
    </submittedName>
</protein>
<dbReference type="RefSeq" id="WP_213361527.1">
    <property type="nucleotide sequence ID" value="NZ_BSFM01000016.1"/>
</dbReference>
<reference evidence="1" key="1">
    <citation type="journal article" date="2014" name="Int. J. Syst. Evol. Microbiol.">
        <title>Complete genome sequence of Corynebacterium casei LMG S-19264T (=DSM 44701T), isolated from a smear-ripened cheese.</title>
        <authorList>
            <consortium name="US DOE Joint Genome Institute (JGI-PGF)"/>
            <person name="Walter F."/>
            <person name="Albersmeier A."/>
            <person name="Kalinowski J."/>
            <person name="Ruckert C."/>
        </authorList>
    </citation>
    <scope>NUCLEOTIDE SEQUENCE</scope>
    <source>
        <strain evidence="1">VKM B-2789</strain>
    </source>
</reference>
<evidence type="ECO:0000313" key="1">
    <source>
        <dbReference type="EMBL" id="GLK85471.1"/>
    </source>
</evidence>
<accession>A0A9W6JX45</accession>
<dbReference type="Proteomes" id="UP001143330">
    <property type="component" value="Unassembled WGS sequence"/>
</dbReference>
<evidence type="ECO:0000313" key="2">
    <source>
        <dbReference type="Proteomes" id="UP001143330"/>
    </source>
</evidence>
<proteinExistence type="predicted"/>
<name>A0A9W6JX45_9HYPH</name>
<comment type="caution">
    <text evidence="1">The sequence shown here is derived from an EMBL/GenBank/DDBJ whole genome shotgun (WGS) entry which is preliminary data.</text>
</comment>